<feature type="chain" id="PRO_5034382203" description="Neuropilin" evidence="22">
    <location>
        <begin position="23"/>
        <end position="879"/>
    </location>
</feature>
<feature type="domain" description="F5/8 type C" evidence="24">
    <location>
        <begin position="277"/>
        <end position="427"/>
    </location>
</feature>
<dbReference type="PROSITE" id="PS50022">
    <property type="entry name" value="FA58C_3"/>
    <property type="match status" value="2"/>
</dbReference>
<dbReference type="FunFam" id="2.60.120.260:FF:000013">
    <property type="entry name" value="Neuropilin"/>
    <property type="match status" value="1"/>
</dbReference>
<feature type="transmembrane region" description="Helical" evidence="21">
    <location>
        <begin position="813"/>
        <end position="838"/>
    </location>
</feature>
<dbReference type="SMART" id="SM00231">
    <property type="entry name" value="FA58C"/>
    <property type="match status" value="2"/>
</dbReference>
<keyword evidence="27" id="KW-1185">Reference proteome</keyword>
<reference evidence="26" key="1">
    <citation type="submission" date="2025-08" db="UniProtKB">
        <authorList>
            <consortium name="Ensembl"/>
        </authorList>
    </citation>
    <scope>IDENTIFICATION</scope>
</reference>
<evidence type="ECO:0000256" key="21">
    <source>
        <dbReference type="SAM" id="Phobius"/>
    </source>
</evidence>
<dbReference type="PROSITE" id="PS01180">
    <property type="entry name" value="CUB"/>
    <property type="match status" value="2"/>
</dbReference>
<evidence type="ECO:0000259" key="25">
    <source>
        <dbReference type="PROSITE" id="PS50060"/>
    </source>
</evidence>
<dbReference type="SMART" id="SM00137">
    <property type="entry name" value="MAM"/>
    <property type="match status" value="1"/>
</dbReference>
<dbReference type="SMART" id="SM00042">
    <property type="entry name" value="CUB"/>
    <property type="match status" value="2"/>
</dbReference>
<dbReference type="FunFam" id="2.60.120.290:FF:000010">
    <property type="entry name" value="Neuropilin"/>
    <property type="match status" value="1"/>
</dbReference>
<dbReference type="PANTHER" id="PTHR46806">
    <property type="entry name" value="F5/8 TYPE C DOMAIN-CONTAINING PROTEIN"/>
    <property type="match status" value="1"/>
</dbReference>
<dbReference type="SUPFAM" id="SSF49899">
    <property type="entry name" value="Concanavalin A-like lectins/glucanases"/>
    <property type="match status" value="1"/>
</dbReference>
<dbReference type="Pfam" id="PF11980">
    <property type="entry name" value="DUF3481"/>
    <property type="match status" value="1"/>
</dbReference>
<dbReference type="PROSITE" id="PS50060">
    <property type="entry name" value="MAM_2"/>
    <property type="match status" value="1"/>
</dbReference>
<evidence type="ECO:0000259" key="24">
    <source>
        <dbReference type="PROSITE" id="PS50022"/>
    </source>
</evidence>
<dbReference type="InterPro" id="IPR035914">
    <property type="entry name" value="Sperma_CUB_dom_sf"/>
</dbReference>
<accession>A0A8C1M6K6</accession>
<evidence type="ECO:0000256" key="13">
    <source>
        <dbReference type="ARBA" id="ARBA00023136"/>
    </source>
</evidence>
<evidence type="ECO:0000313" key="26">
    <source>
        <dbReference type="Ensembl" id="ENSCCRP00010070312.1"/>
    </source>
</evidence>
<dbReference type="GO" id="GO:0017154">
    <property type="term" value="F:semaphorin receptor activity"/>
    <property type="evidence" value="ECO:0007669"/>
    <property type="project" value="InterPro"/>
</dbReference>
<keyword evidence="5 21" id="KW-0812">Transmembrane</keyword>
<keyword evidence="3 17" id="KW-0217">Developmental protein</keyword>
<sequence length="879" mass="98308">MDFWISHQGIAFIFCFVLKVGATEIETCGGQLDASNAGYITSPGYPLEYPPHQSCQWVISAPEPSQRIVLNFNPHFELERLDCRYDFIEIRDGNSESADLLGRHCSNIAPPAIISSGPVIHIKFVSDYAHQGAGFSLRYEIYKTGAEHCFRNFSAPTGVIESPGFPDKYPHNLECSFIIISPPQTEVTLTFQTFDLENDPLLLGEGECKYDWLDVWDGLPQVGPLIGRYCGTKIPPEIQSSTGLLSLSFHTDMAVAKDGFSARYNMTRKEISDTFHCSNAFGMESGKISDDQISASSSFYDSRWQPRQARLNNEDNAWTPAEDSNKEYIQVDLHFLKVLTGIATQGAISKETHKSYYVTTFKLEVSTNGEDWMIYRHGKNHKTFHANTDPSEVVLNRIPQPVLARFVRIRPQLWNNGIALRFELYGCQITDAPCSELQGMLSGLLPDSQISASSVRDLHWAPGAARLVASRSGWFPGPAQPIAGEEWLQVDLGTPKTVRGVITQGARSGEGGTSSENRAFVRKYRLAHSLNGKDWNFVMDSKTSMPKLFEGNTHYDTPELRRFEELAAQFIRIYPERWSPAGIGMRMEVLGCNLPGRTRLSNTPLFASVPSHKGLCDFEQGLCGWTLDPDSDLSWALHSSSKSTALGQSQDLSMGQKARLFSPSVDPDTGPLCLMFSYQLEDQGTLRVLLQNKHQEETLLWSLRGDQEPIWKEGRTIIPRSPNEFQVVIEGFFEGTKGHIWIDNIHMSVNTPLEECTRKCAHCQEHPFYVLSHPLVVVGFQFPEWSTAETPSEPPVTHVVDKDNTWLYSLDPILLTIIVMSSLGVLLGAVCAGLLLYCTCSYGGLTSRSSTTLENYNFELYDGIKHKVKLNQQRCCSEA</sequence>
<evidence type="ECO:0000256" key="2">
    <source>
        <dbReference type="ARBA" id="ARBA00006078"/>
    </source>
</evidence>
<evidence type="ECO:0000256" key="15">
    <source>
        <dbReference type="ARBA" id="ARBA00023170"/>
    </source>
</evidence>
<dbReference type="CDD" id="cd00057">
    <property type="entry name" value="FA58C"/>
    <property type="match status" value="2"/>
</dbReference>
<evidence type="ECO:0000256" key="18">
    <source>
        <dbReference type="PIRSR" id="PIRSR036960-1"/>
    </source>
</evidence>
<evidence type="ECO:0000256" key="5">
    <source>
        <dbReference type="ARBA" id="ARBA00022692"/>
    </source>
</evidence>
<dbReference type="GO" id="GO:0045211">
    <property type="term" value="C:postsynaptic membrane"/>
    <property type="evidence" value="ECO:0007669"/>
    <property type="project" value="TreeGrafter"/>
</dbReference>
<dbReference type="Gene3D" id="2.60.120.200">
    <property type="match status" value="1"/>
</dbReference>
<dbReference type="GO" id="GO:0005021">
    <property type="term" value="F:vascular endothelial growth factor receptor activity"/>
    <property type="evidence" value="ECO:0007669"/>
    <property type="project" value="InterPro"/>
</dbReference>
<evidence type="ECO:0000256" key="10">
    <source>
        <dbReference type="ARBA" id="ARBA00022837"/>
    </source>
</evidence>
<comment type="subcellular location">
    <subcellularLocation>
        <location evidence="1">Membrane</location>
        <topology evidence="1">Single-pass type I membrane protein</topology>
    </subcellularLocation>
</comment>
<dbReference type="InterPro" id="IPR000859">
    <property type="entry name" value="CUB_dom"/>
</dbReference>
<dbReference type="GO" id="GO:0007411">
    <property type="term" value="P:axon guidance"/>
    <property type="evidence" value="ECO:0007669"/>
    <property type="project" value="InterPro"/>
</dbReference>
<evidence type="ECO:0000256" key="6">
    <source>
        <dbReference type="ARBA" id="ARBA00022723"/>
    </source>
</evidence>
<dbReference type="PROSITE" id="PS01285">
    <property type="entry name" value="FA58C_1"/>
    <property type="match status" value="2"/>
</dbReference>
<keyword evidence="6 18" id="KW-0479">Metal-binding</keyword>
<dbReference type="InterPro" id="IPR008979">
    <property type="entry name" value="Galactose-bd-like_sf"/>
</dbReference>
<dbReference type="Pfam" id="PF00754">
    <property type="entry name" value="F5_F8_type_C"/>
    <property type="match status" value="2"/>
</dbReference>
<dbReference type="GO" id="GO:0008201">
    <property type="term" value="F:heparin binding"/>
    <property type="evidence" value="ECO:0007669"/>
    <property type="project" value="UniProtKB-KW"/>
</dbReference>
<feature type="disulfide bond" evidence="19 20">
    <location>
        <begin position="28"/>
        <end position="55"/>
    </location>
</feature>
<reference evidence="26" key="2">
    <citation type="submission" date="2025-09" db="UniProtKB">
        <authorList>
            <consortium name="Ensembl"/>
        </authorList>
    </citation>
    <scope>IDENTIFICATION</scope>
</reference>
<dbReference type="InterPro" id="IPR050633">
    <property type="entry name" value="Neuropilin_MCO_CoagFactor"/>
</dbReference>
<evidence type="ECO:0000259" key="23">
    <source>
        <dbReference type="PROSITE" id="PS01180"/>
    </source>
</evidence>
<dbReference type="Ensembl" id="ENSCCRT00010077723.1">
    <property type="protein sequence ID" value="ENSCCRP00010070312.1"/>
    <property type="gene ID" value="ENSCCRG00010029598.1"/>
</dbReference>
<comment type="similarity">
    <text evidence="2 17">Belongs to the neuropilin family.</text>
</comment>
<organism evidence="26 27">
    <name type="scientific">Cyprinus carpio</name>
    <name type="common">Common carp</name>
    <dbReference type="NCBI Taxonomy" id="7962"/>
    <lineage>
        <taxon>Eukaryota</taxon>
        <taxon>Metazoa</taxon>
        <taxon>Chordata</taxon>
        <taxon>Craniata</taxon>
        <taxon>Vertebrata</taxon>
        <taxon>Euteleostomi</taxon>
        <taxon>Actinopterygii</taxon>
        <taxon>Neopterygii</taxon>
        <taxon>Teleostei</taxon>
        <taxon>Ostariophysi</taxon>
        <taxon>Cypriniformes</taxon>
        <taxon>Cyprinidae</taxon>
        <taxon>Cyprininae</taxon>
        <taxon>Cyprinus</taxon>
    </lineage>
</organism>
<dbReference type="PANTHER" id="PTHR46806:SF2">
    <property type="entry name" value="NEUROPILIN-2"/>
    <property type="match status" value="1"/>
</dbReference>
<name>A0A8C1M6K6_CYPCA</name>
<evidence type="ECO:0000256" key="20">
    <source>
        <dbReference type="PROSITE-ProRule" id="PRU00059"/>
    </source>
</evidence>
<evidence type="ECO:0000256" key="4">
    <source>
        <dbReference type="ARBA" id="ARBA00022674"/>
    </source>
</evidence>
<feature type="binding site" evidence="18">
    <location>
        <position position="211"/>
    </location>
    <ligand>
        <name>Ca(2+)</name>
        <dbReference type="ChEBI" id="CHEBI:29108"/>
    </ligand>
</feature>
<dbReference type="Pfam" id="PF00431">
    <property type="entry name" value="CUB"/>
    <property type="match status" value="2"/>
</dbReference>
<dbReference type="InterPro" id="IPR000998">
    <property type="entry name" value="MAM_dom"/>
</dbReference>
<evidence type="ECO:0000256" key="3">
    <source>
        <dbReference type="ARBA" id="ARBA00022473"/>
    </source>
</evidence>
<feature type="domain" description="CUB" evidence="23">
    <location>
        <begin position="28"/>
        <end position="142"/>
    </location>
</feature>
<dbReference type="FunFam" id="2.60.120.290:FF:000003">
    <property type="entry name" value="Neuropilin"/>
    <property type="match status" value="1"/>
</dbReference>
<dbReference type="GO" id="GO:0030424">
    <property type="term" value="C:axon"/>
    <property type="evidence" value="ECO:0007669"/>
    <property type="project" value="TreeGrafter"/>
</dbReference>
<dbReference type="AlphaFoldDB" id="A0A8C1M6K6"/>
<feature type="binding site" evidence="18">
    <location>
        <position position="252"/>
    </location>
    <ligand>
        <name>Ca(2+)</name>
        <dbReference type="ChEBI" id="CHEBI:29108"/>
    </ligand>
</feature>
<keyword evidence="11 17" id="KW-0524">Neurogenesis</keyword>
<dbReference type="InterPro" id="IPR022579">
    <property type="entry name" value="Neuropilin_C"/>
</dbReference>
<evidence type="ECO:0000256" key="19">
    <source>
        <dbReference type="PIRSR" id="PIRSR036960-2"/>
    </source>
</evidence>
<feature type="disulfide bond" evidence="19">
    <location>
        <begin position="277"/>
        <end position="427"/>
    </location>
</feature>
<evidence type="ECO:0000256" key="12">
    <source>
        <dbReference type="ARBA" id="ARBA00022989"/>
    </source>
</evidence>
<dbReference type="SUPFAM" id="SSF49854">
    <property type="entry name" value="Spermadhesin, CUB domain"/>
    <property type="match status" value="2"/>
</dbReference>
<dbReference type="CDD" id="cd06263">
    <property type="entry name" value="MAM"/>
    <property type="match status" value="1"/>
</dbReference>
<feature type="domain" description="CUB" evidence="23">
    <location>
        <begin position="149"/>
        <end position="267"/>
    </location>
</feature>
<keyword evidence="15 17" id="KW-0675">Receptor</keyword>
<evidence type="ECO:0000256" key="9">
    <source>
        <dbReference type="ARBA" id="ARBA00022782"/>
    </source>
</evidence>
<evidence type="ECO:0000256" key="7">
    <source>
        <dbReference type="ARBA" id="ARBA00022729"/>
    </source>
</evidence>
<dbReference type="PROSITE" id="PS01286">
    <property type="entry name" value="FA58C_2"/>
    <property type="match status" value="2"/>
</dbReference>
<keyword evidence="4" id="KW-0358">Heparin-binding</keyword>
<dbReference type="CDD" id="cd00041">
    <property type="entry name" value="CUB"/>
    <property type="match status" value="2"/>
</dbReference>
<feature type="disulfide bond" evidence="19">
    <location>
        <begin position="208"/>
        <end position="230"/>
    </location>
</feature>
<keyword evidence="13 17" id="KW-0472">Membrane</keyword>
<evidence type="ECO:0000256" key="1">
    <source>
        <dbReference type="ARBA" id="ARBA00004479"/>
    </source>
</evidence>
<protein>
    <recommendedName>
        <fullName evidence="17">Neuropilin</fullName>
    </recommendedName>
</protein>
<evidence type="ECO:0000256" key="17">
    <source>
        <dbReference type="PIRNR" id="PIRNR036960"/>
    </source>
</evidence>
<evidence type="ECO:0000256" key="11">
    <source>
        <dbReference type="ARBA" id="ARBA00022902"/>
    </source>
</evidence>
<feature type="domain" description="MAM" evidence="25">
    <location>
        <begin position="614"/>
        <end position="758"/>
    </location>
</feature>
<dbReference type="SUPFAM" id="SSF49785">
    <property type="entry name" value="Galactose-binding domain-like"/>
    <property type="match status" value="2"/>
</dbReference>
<feature type="disulfide bond" evidence="19">
    <location>
        <begin position="434"/>
        <end position="592"/>
    </location>
</feature>
<dbReference type="Gene3D" id="2.60.120.260">
    <property type="entry name" value="Galactose-binding domain-like"/>
    <property type="match status" value="2"/>
</dbReference>
<feature type="signal peptide" evidence="22">
    <location>
        <begin position="1"/>
        <end position="22"/>
    </location>
</feature>
<dbReference type="InterPro" id="IPR014648">
    <property type="entry name" value="Neuropilin"/>
</dbReference>
<dbReference type="GO" id="GO:0001525">
    <property type="term" value="P:angiogenesis"/>
    <property type="evidence" value="ECO:0007669"/>
    <property type="project" value="InterPro"/>
</dbReference>
<evidence type="ECO:0000256" key="16">
    <source>
        <dbReference type="ARBA" id="ARBA00023180"/>
    </source>
</evidence>
<dbReference type="InterPro" id="IPR013320">
    <property type="entry name" value="ConA-like_dom_sf"/>
</dbReference>
<evidence type="ECO:0000313" key="27">
    <source>
        <dbReference type="Proteomes" id="UP000694427"/>
    </source>
</evidence>
<feature type="disulfide bond" evidence="19">
    <location>
        <begin position="149"/>
        <end position="175"/>
    </location>
</feature>
<dbReference type="FunFam" id="2.60.120.260:FF:000002">
    <property type="entry name" value="Coagulation factor VIII"/>
    <property type="match status" value="1"/>
</dbReference>
<dbReference type="Pfam" id="PF00629">
    <property type="entry name" value="MAM"/>
    <property type="match status" value="1"/>
</dbReference>
<dbReference type="GO" id="GO:0046872">
    <property type="term" value="F:metal ion binding"/>
    <property type="evidence" value="ECO:0007669"/>
    <property type="project" value="UniProtKB-UniRule"/>
</dbReference>
<evidence type="ECO:0000256" key="8">
    <source>
        <dbReference type="ARBA" id="ARBA00022737"/>
    </source>
</evidence>
<evidence type="ECO:0000256" key="14">
    <source>
        <dbReference type="ARBA" id="ARBA00023157"/>
    </source>
</evidence>
<keyword evidence="7 22" id="KW-0732">Signal</keyword>
<keyword evidence="14 19" id="KW-1015">Disulfide bond</keyword>
<evidence type="ECO:0000256" key="22">
    <source>
        <dbReference type="SAM" id="SignalP"/>
    </source>
</evidence>
<keyword evidence="16" id="KW-0325">Glycoprotein</keyword>
<keyword evidence="12 21" id="KW-1133">Transmembrane helix</keyword>
<dbReference type="InterPro" id="IPR000421">
    <property type="entry name" value="FA58C"/>
</dbReference>
<feature type="disulfide bond" evidence="19">
    <location>
        <begin position="83"/>
        <end position="105"/>
    </location>
</feature>
<keyword evidence="9 17" id="KW-0221">Differentiation</keyword>
<keyword evidence="8" id="KW-0677">Repeat</keyword>
<keyword evidence="10 17" id="KW-0106">Calcium</keyword>
<feature type="domain" description="F5/8 type C" evidence="24">
    <location>
        <begin position="434"/>
        <end position="592"/>
    </location>
</feature>
<dbReference type="Proteomes" id="UP000694427">
    <property type="component" value="Unplaced"/>
</dbReference>
<dbReference type="Gene3D" id="2.60.120.290">
    <property type="entry name" value="Spermadhesin, CUB domain"/>
    <property type="match status" value="2"/>
</dbReference>
<feature type="binding site" evidence="18">
    <location>
        <position position="197"/>
    </location>
    <ligand>
        <name>Ca(2+)</name>
        <dbReference type="ChEBI" id="CHEBI:29108"/>
    </ligand>
</feature>
<dbReference type="GO" id="GO:0098978">
    <property type="term" value="C:glutamatergic synapse"/>
    <property type="evidence" value="ECO:0007669"/>
    <property type="project" value="TreeGrafter"/>
</dbReference>
<dbReference type="PIRSF" id="PIRSF036960">
    <property type="entry name" value="Neuropilin"/>
    <property type="match status" value="1"/>
</dbReference>
<proteinExistence type="inferred from homology"/>
<comment type="caution">
    <text evidence="20">Lacks conserved residue(s) required for the propagation of feature annotation.</text>
</comment>